<dbReference type="InterPro" id="IPR046521">
    <property type="entry name" value="DUF6698"/>
</dbReference>
<sequence length="533" mass="57907">MPSSASQSEDHSSDSDAAIIGAQVASHDTIALPPTGAGVPEYVKALKKAQLHLAEKDVLIRKLLVENKALNDSMPKRKGKAASLAPSITKHDDDIKSIARRYTVLTSVFYDSTLLNVFQTRPAMDLDNLTERYASDISKRAAKAAELFDEVKKPSVQRLMAHSHFNDVFAKAVQLQRSNNILALKNRATVIFGHIPGFSITDKNAKMALLKHDLESQKYSMKPPILYETGQPRYARYLYRNLAIAKAMRIILFGASGVSDNDVSLEHWQSFQPQGTSSGVKWNIGSVTPGLIAYACISAIYLLSKDIAFQETGSKTKIPYGQIFEELKMQLVQIHDMPAGVALFRYFNTRMFTRSLNGGGGDDGVLAVDIEDVGHGFESLTFDDFDDEHPAGLAPRVAPSAAPVAVPHAHPVAPPGVPRAQPAAPPSIRHAQAAAPVVPLAAQHRASLSNAESDNDEENMYGVVPAAAPPRSRRAAEGRPPTPLAIESVSDHEQPALAPSRKSSRQPRRPVRLDIEPVAAPAPSVRRTSTRKR</sequence>
<organism evidence="2 3">
    <name type="scientific">Antrodiella citrinella</name>
    <dbReference type="NCBI Taxonomy" id="2447956"/>
    <lineage>
        <taxon>Eukaryota</taxon>
        <taxon>Fungi</taxon>
        <taxon>Dikarya</taxon>
        <taxon>Basidiomycota</taxon>
        <taxon>Agaricomycotina</taxon>
        <taxon>Agaricomycetes</taxon>
        <taxon>Polyporales</taxon>
        <taxon>Steccherinaceae</taxon>
        <taxon>Antrodiella</taxon>
    </lineage>
</organism>
<proteinExistence type="predicted"/>
<feature type="region of interest" description="Disordered" evidence="1">
    <location>
        <begin position="466"/>
        <end position="533"/>
    </location>
</feature>
<evidence type="ECO:0000256" key="1">
    <source>
        <dbReference type="SAM" id="MobiDB-lite"/>
    </source>
</evidence>
<evidence type="ECO:0000313" key="3">
    <source>
        <dbReference type="Proteomes" id="UP000308730"/>
    </source>
</evidence>
<reference evidence="2 3" key="1">
    <citation type="submission" date="2019-02" db="EMBL/GenBank/DDBJ databases">
        <title>Genome sequencing of the rare red list fungi Antrodiella citrinella (Flaviporus citrinellus).</title>
        <authorList>
            <person name="Buettner E."/>
            <person name="Kellner H."/>
        </authorList>
    </citation>
    <scope>NUCLEOTIDE SEQUENCE [LARGE SCALE GENOMIC DNA]</scope>
    <source>
        <strain evidence="2 3">DSM 108506</strain>
    </source>
</reference>
<feature type="region of interest" description="Disordered" evidence="1">
    <location>
        <begin position="406"/>
        <end position="432"/>
    </location>
</feature>
<keyword evidence="3" id="KW-1185">Reference proteome</keyword>
<accession>A0A4S4MPA0</accession>
<dbReference type="Proteomes" id="UP000308730">
    <property type="component" value="Unassembled WGS sequence"/>
</dbReference>
<gene>
    <name evidence="2" type="ORF">EUX98_g7059</name>
</gene>
<dbReference type="EMBL" id="SGPM01000277">
    <property type="protein sequence ID" value="THH27137.1"/>
    <property type="molecule type" value="Genomic_DNA"/>
</dbReference>
<evidence type="ECO:0000313" key="2">
    <source>
        <dbReference type="EMBL" id="THH27137.1"/>
    </source>
</evidence>
<name>A0A4S4MPA0_9APHY</name>
<protein>
    <submittedName>
        <fullName evidence="2">Uncharacterized protein</fullName>
    </submittedName>
</protein>
<dbReference type="OrthoDB" id="2758671at2759"/>
<comment type="caution">
    <text evidence="2">The sequence shown here is derived from an EMBL/GenBank/DDBJ whole genome shotgun (WGS) entry which is preliminary data.</text>
</comment>
<dbReference type="Pfam" id="PF20414">
    <property type="entry name" value="DUF6698"/>
    <property type="match status" value="1"/>
</dbReference>
<dbReference type="AlphaFoldDB" id="A0A4S4MPA0"/>